<evidence type="ECO:0000256" key="6">
    <source>
        <dbReference type="ARBA" id="ARBA00022792"/>
    </source>
</evidence>
<evidence type="ECO:0000256" key="11">
    <source>
        <dbReference type="RuleBase" id="RU368034"/>
    </source>
</evidence>
<evidence type="ECO:0000256" key="9">
    <source>
        <dbReference type="ARBA" id="ARBA00023128"/>
    </source>
</evidence>
<dbReference type="EMBL" id="HBIR01002645">
    <property type="protein sequence ID" value="CAE0523605.1"/>
    <property type="molecule type" value="Transcribed_RNA"/>
</dbReference>
<reference evidence="13" key="1">
    <citation type="submission" date="2021-01" db="EMBL/GenBank/DDBJ databases">
        <authorList>
            <person name="Corre E."/>
            <person name="Pelletier E."/>
            <person name="Niang G."/>
            <person name="Scheremetjew M."/>
            <person name="Finn R."/>
            <person name="Kale V."/>
            <person name="Holt S."/>
            <person name="Cochrane G."/>
            <person name="Meng A."/>
            <person name="Brown T."/>
            <person name="Cohen L."/>
        </authorList>
    </citation>
    <scope>NUCLEOTIDE SEQUENCE</scope>
    <source>
        <strain evidence="13">379</strain>
    </source>
</reference>
<keyword evidence="7 11" id="KW-0249">Electron transport</keyword>
<evidence type="ECO:0000256" key="1">
    <source>
        <dbReference type="ARBA" id="ARBA00004298"/>
    </source>
</evidence>
<evidence type="ECO:0000256" key="12">
    <source>
        <dbReference type="SAM" id="MobiDB-lite"/>
    </source>
</evidence>
<keyword evidence="3 11" id="KW-0813">Transport</keyword>
<dbReference type="Pfam" id="PF06212">
    <property type="entry name" value="GRIM-19"/>
    <property type="match status" value="1"/>
</dbReference>
<comment type="subcellular location">
    <subcellularLocation>
        <location evidence="1 11">Mitochondrion inner membrane</location>
        <topology evidence="1 11">Single-pass membrane protein</topology>
        <orientation evidence="1 11">Matrix side</orientation>
    </subcellularLocation>
</comment>
<feature type="region of interest" description="Disordered" evidence="12">
    <location>
        <begin position="1"/>
        <end position="33"/>
    </location>
</feature>
<keyword evidence="8 11" id="KW-1133">Transmembrane helix</keyword>
<keyword evidence="6 11" id="KW-0999">Mitochondrion inner membrane</keyword>
<feature type="transmembrane region" description="Helical" evidence="11">
    <location>
        <begin position="44"/>
        <end position="62"/>
    </location>
</feature>
<keyword evidence="5 11" id="KW-0812">Transmembrane</keyword>
<evidence type="ECO:0000256" key="4">
    <source>
        <dbReference type="ARBA" id="ARBA00022660"/>
    </source>
</evidence>
<gene>
    <name evidence="13" type="ORF">EHUX00137_LOCUS1857</name>
</gene>
<evidence type="ECO:0000256" key="10">
    <source>
        <dbReference type="ARBA" id="ARBA00023136"/>
    </source>
</evidence>
<dbReference type="GO" id="GO:0005743">
    <property type="term" value="C:mitochondrial inner membrane"/>
    <property type="evidence" value="ECO:0007669"/>
    <property type="project" value="UniProtKB-SubCell"/>
</dbReference>
<protein>
    <recommendedName>
        <fullName evidence="11">NADH dehydrogenase [ubiquinone] 1 alpha subcomplex subunit 13</fullName>
    </recommendedName>
</protein>
<proteinExistence type="inferred from homology"/>
<evidence type="ECO:0000256" key="7">
    <source>
        <dbReference type="ARBA" id="ARBA00022982"/>
    </source>
</evidence>
<evidence type="ECO:0000256" key="8">
    <source>
        <dbReference type="ARBA" id="ARBA00022989"/>
    </source>
</evidence>
<evidence type="ECO:0000256" key="2">
    <source>
        <dbReference type="ARBA" id="ARBA00007312"/>
    </source>
</evidence>
<dbReference type="GO" id="GO:0045271">
    <property type="term" value="C:respiratory chain complex I"/>
    <property type="evidence" value="ECO:0007669"/>
    <property type="project" value="UniProtKB-UniRule"/>
</dbReference>
<accession>A0A7S3RHC2</accession>
<comment type="similarity">
    <text evidence="2 11">Belongs to the complex I NDUFA13 subunit family.</text>
</comment>
<keyword evidence="9 11" id="KW-0496">Mitochondrion</keyword>
<evidence type="ECO:0000313" key="13">
    <source>
        <dbReference type="EMBL" id="CAE0523605.1"/>
    </source>
</evidence>
<dbReference type="InterPro" id="IPR009346">
    <property type="entry name" value="GRIM-19"/>
</dbReference>
<organism evidence="13">
    <name type="scientific">Emiliania huxleyi</name>
    <name type="common">Coccolithophore</name>
    <name type="synonym">Pontosphaera huxleyi</name>
    <dbReference type="NCBI Taxonomy" id="2903"/>
    <lineage>
        <taxon>Eukaryota</taxon>
        <taxon>Haptista</taxon>
        <taxon>Haptophyta</taxon>
        <taxon>Prymnesiophyceae</taxon>
        <taxon>Isochrysidales</taxon>
        <taxon>Noelaerhabdaceae</taxon>
        <taxon>Emiliania</taxon>
    </lineage>
</organism>
<dbReference type="PANTHER" id="PTHR12966:SF0">
    <property type="entry name" value="NADH DEHYDROGENASE [UBIQUINONE] 1 ALPHA SUBCOMPLEX SUBUNIT 13"/>
    <property type="match status" value="1"/>
</dbReference>
<dbReference type="AlphaFoldDB" id="A0A7S3RHC2"/>
<keyword evidence="4 11" id="KW-0679">Respiratory chain</keyword>
<keyword evidence="10 11" id="KW-0472">Membrane</keyword>
<evidence type="ECO:0000256" key="3">
    <source>
        <dbReference type="ARBA" id="ARBA00022448"/>
    </source>
</evidence>
<evidence type="ECO:0000256" key="5">
    <source>
        <dbReference type="ARBA" id="ARBA00022692"/>
    </source>
</evidence>
<name>A0A7S3RHC2_EMIHU</name>
<comment type="function">
    <text evidence="11">Complex I functions in the transfer of electrons from NADH to the respiratory chain. Accessory subunit of the mitochondrial membrane respiratory chain NADH dehydrogenase (Complex I), that is believed not to be involved in catalysis.</text>
</comment>
<dbReference type="PANTHER" id="PTHR12966">
    <property type="entry name" value="NADH DEHYDROGENASE UBIQUINONE 1 ALPHA SUBCOMPLEX SUBUNIT 13"/>
    <property type="match status" value="1"/>
</dbReference>
<sequence>MPSEPHVGSGGLTPGAPVQDVPPPGGFKPVRYSRNLPKGGPSSLVIALGSAALFTFGMYKVISANRLRRSWFREEKDIRLAILPFLTAESDLQQQHIKSTLTQKEAELMASVPGWEAGASVYHSRYMKPMEKIGVPQSQKSIFGATS</sequence>